<dbReference type="EMBL" id="PYGA01000014">
    <property type="protein sequence ID" value="PSK95713.1"/>
    <property type="molecule type" value="Genomic_DNA"/>
</dbReference>
<name>A0A2P8DER5_9ACTN</name>
<protein>
    <recommendedName>
        <fullName evidence="3">Type I restriction and modification enzyme subunit R-like protein</fullName>
    </recommendedName>
</protein>
<evidence type="ECO:0000313" key="2">
    <source>
        <dbReference type="Proteomes" id="UP000240542"/>
    </source>
</evidence>
<organism evidence="1 2">
    <name type="scientific">Murinocardiopsis flavida</name>
    <dbReference type="NCBI Taxonomy" id="645275"/>
    <lineage>
        <taxon>Bacteria</taxon>
        <taxon>Bacillati</taxon>
        <taxon>Actinomycetota</taxon>
        <taxon>Actinomycetes</taxon>
        <taxon>Streptosporangiales</taxon>
        <taxon>Nocardiopsidaceae</taxon>
        <taxon>Murinocardiopsis</taxon>
    </lineage>
</organism>
<dbReference type="AlphaFoldDB" id="A0A2P8DER5"/>
<dbReference type="Proteomes" id="UP000240542">
    <property type="component" value="Unassembled WGS sequence"/>
</dbReference>
<gene>
    <name evidence="1" type="ORF">CLV63_114146</name>
</gene>
<evidence type="ECO:0000313" key="1">
    <source>
        <dbReference type="EMBL" id="PSK95713.1"/>
    </source>
</evidence>
<keyword evidence="2" id="KW-1185">Reference proteome</keyword>
<accession>A0A2P8DER5</accession>
<reference evidence="1 2" key="1">
    <citation type="submission" date="2018-03" db="EMBL/GenBank/DDBJ databases">
        <title>Genomic Encyclopedia of Archaeal and Bacterial Type Strains, Phase II (KMG-II): from individual species to whole genera.</title>
        <authorList>
            <person name="Goeker M."/>
        </authorList>
    </citation>
    <scope>NUCLEOTIDE SEQUENCE [LARGE SCALE GENOMIC DNA]</scope>
    <source>
        <strain evidence="1 2">DSM 45312</strain>
    </source>
</reference>
<comment type="caution">
    <text evidence="1">The sequence shown here is derived from an EMBL/GenBank/DDBJ whole genome shotgun (WGS) entry which is preliminary data.</text>
</comment>
<proteinExistence type="predicted"/>
<evidence type="ECO:0008006" key="3">
    <source>
        <dbReference type="Google" id="ProtNLM"/>
    </source>
</evidence>
<dbReference type="RefSeq" id="WP_245928917.1">
    <property type="nucleotide sequence ID" value="NZ_PYGA01000014.1"/>
</dbReference>
<sequence>MGEPGFHRVGFAESEDPDATHVLARTAEFSLSDSFAPQWEMEGRSRLVEALRRIIKPLTALVERDANEGDTRLLVTDFLCHGLNYDKYKDLTTEYQTKGESVDFGIRINGKLFAFVEVKRCGQRLDIRSLRQVRANAAAEDVEWLVLTNGRNWRVYHAPLDDGTATELIIDIDLLDEEALPVAIDALFHLGKDAVRNGRLEHLRRWRGALAAAPLADVLVSGPVVRAIHKELRGRTGHKGHEGDLEDVLTALRTGIIPKNLRTS</sequence>